<reference evidence="1 2" key="1">
    <citation type="submission" date="2020-12" db="EMBL/GenBank/DDBJ databases">
        <title>Concerted genomic and epigenomic changes stabilize Arabidopsis allopolyploids.</title>
        <authorList>
            <person name="Chen Z."/>
        </authorList>
    </citation>
    <scope>NUCLEOTIDE SEQUENCE [LARGE SCALE GENOMIC DNA]</scope>
    <source>
        <strain evidence="1">Allo738</strain>
        <tissue evidence="1">Leaf</tissue>
    </source>
</reference>
<accession>A0A8T2BJA7</accession>
<dbReference type="Proteomes" id="UP000694240">
    <property type="component" value="Chromosome 7"/>
</dbReference>
<comment type="caution">
    <text evidence="1">The sequence shown here is derived from an EMBL/GenBank/DDBJ whole genome shotgun (WGS) entry which is preliminary data.</text>
</comment>
<proteinExistence type="predicted"/>
<keyword evidence="2" id="KW-1185">Reference proteome</keyword>
<dbReference type="AlphaFoldDB" id="A0A8T2BJA7"/>
<evidence type="ECO:0000313" key="1">
    <source>
        <dbReference type="EMBL" id="KAG7587497.1"/>
    </source>
</evidence>
<sequence>MREIWKAHIPSIGLIQNTLKETDPFDIWKFLRCITVEHQCTGSSWKGKVAEVSKTVSGESSDISTMCIMKMVGLRKTTKLNTNEQHDDRHKQLKAVGKIGALCVNLNNM</sequence>
<protein>
    <submittedName>
        <fullName evidence="1">Uncharacterized protein</fullName>
    </submittedName>
</protein>
<organism evidence="1 2">
    <name type="scientific">Arabidopsis thaliana x Arabidopsis arenosa</name>
    <dbReference type="NCBI Taxonomy" id="1240361"/>
    <lineage>
        <taxon>Eukaryota</taxon>
        <taxon>Viridiplantae</taxon>
        <taxon>Streptophyta</taxon>
        <taxon>Embryophyta</taxon>
        <taxon>Tracheophyta</taxon>
        <taxon>Spermatophyta</taxon>
        <taxon>Magnoliopsida</taxon>
        <taxon>eudicotyledons</taxon>
        <taxon>Gunneridae</taxon>
        <taxon>Pentapetalae</taxon>
        <taxon>rosids</taxon>
        <taxon>malvids</taxon>
        <taxon>Brassicales</taxon>
        <taxon>Brassicaceae</taxon>
        <taxon>Camelineae</taxon>
        <taxon>Arabidopsis</taxon>
    </lineage>
</organism>
<gene>
    <name evidence="1" type="ORF">ISN45_Aa02g026820</name>
</gene>
<name>A0A8T2BJA7_9BRAS</name>
<evidence type="ECO:0000313" key="2">
    <source>
        <dbReference type="Proteomes" id="UP000694240"/>
    </source>
</evidence>
<dbReference type="EMBL" id="JAEFBK010000007">
    <property type="protein sequence ID" value="KAG7587497.1"/>
    <property type="molecule type" value="Genomic_DNA"/>
</dbReference>